<evidence type="ECO:0000313" key="4">
    <source>
        <dbReference type="EMBL" id="SQI41360.1"/>
    </source>
</evidence>
<name>A0A2X4V7V4_9GAMM</name>
<dbReference type="Pfam" id="PF00583">
    <property type="entry name" value="Acetyltransf_1"/>
    <property type="match status" value="1"/>
</dbReference>
<dbReference type="PROSITE" id="PS51186">
    <property type="entry name" value="GNAT"/>
    <property type="match status" value="1"/>
</dbReference>
<dbReference type="KEGG" id="lri:NCTC12151_02030"/>
<evidence type="ECO:0000259" key="3">
    <source>
        <dbReference type="PROSITE" id="PS51186"/>
    </source>
</evidence>
<evidence type="ECO:0000256" key="2">
    <source>
        <dbReference type="ARBA" id="ARBA00023315"/>
    </source>
</evidence>
<dbReference type="CDD" id="cd04301">
    <property type="entry name" value="NAT_SF"/>
    <property type="match status" value="1"/>
</dbReference>
<keyword evidence="2" id="KW-0012">Acyltransferase</keyword>
<dbReference type="InterPro" id="IPR016181">
    <property type="entry name" value="Acyl_CoA_acyltransferase"/>
</dbReference>
<reference evidence="4 5" key="1">
    <citation type="submission" date="2018-06" db="EMBL/GenBank/DDBJ databases">
        <authorList>
            <consortium name="Pathogen Informatics"/>
            <person name="Doyle S."/>
        </authorList>
    </citation>
    <scope>NUCLEOTIDE SEQUENCE [LARGE SCALE GENOMIC DNA]</scope>
    <source>
        <strain evidence="4 5">NCTC12151</strain>
    </source>
</reference>
<dbReference type="SUPFAM" id="SSF55729">
    <property type="entry name" value="Acyl-CoA N-acyltransferases (Nat)"/>
    <property type="match status" value="1"/>
</dbReference>
<dbReference type="Gene3D" id="3.40.630.30">
    <property type="match status" value="1"/>
</dbReference>
<gene>
    <name evidence="4" type="ORF">NCTC12151_02030</name>
</gene>
<dbReference type="PANTHER" id="PTHR43420">
    <property type="entry name" value="ACETYLTRANSFERASE"/>
    <property type="match status" value="1"/>
</dbReference>
<dbReference type="GO" id="GO:0016747">
    <property type="term" value="F:acyltransferase activity, transferring groups other than amino-acyl groups"/>
    <property type="evidence" value="ECO:0007669"/>
    <property type="project" value="InterPro"/>
</dbReference>
<organism evidence="4 5">
    <name type="scientific">Leminorella richardii</name>
    <dbReference type="NCBI Taxonomy" id="158841"/>
    <lineage>
        <taxon>Bacteria</taxon>
        <taxon>Pseudomonadati</taxon>
        <taxon>Pseudomonadota</taxon>
        <taxon>Gammaproteobacteria</taxon>
        <taxon>Enterobacterales</taxon>
        <taxon>Budviciaceae</taxon>
        <taxon>Leminorella</taxon>
    </lineage>
</organism>
<dbReference type="EMBL" id="LS483470">
    <property type="protein sequence ID" value="SQI41360.1"/>
    <property type="molecule type" value="Genomic_DNA"/>
</dbReference>
<dbReference type="Proteomes" id="UP000249005">
    <property type="component" value="Chromosome 1"/>
</dbReference>
<dbReference type="InterPro" id="IPR000182">
    <property type="entry name" value="GNAT_dom"/>
</dbReference>
<evidence type="ECO:0000313" key="5">
    <source>
        <dbReference type="Proteomes" id="UP000249005"/>
    </source>
</evidence>
<dbReference type="AlphaFoldDB" id="A0A2X4V7V4"/>
<dbReference type="PANTHER" id="PTHR43420:SF44">
    <property type="entry name" value="ACETYLTRANSFERASE YPEA"/>
    <property type="match status" value="1"/>
</dbReference>
<proteinExistence type="predicted"/>
<keyword evidence="1 4" id="KW-0808">Transferase</keyword>
<protein>
    <submittedName>
        <fullName evidence="4">Putative acetyltransferase</fullName>
    </submittedName>
</protein>
<accession>A0A2X4V7V4</accession>
<dbReference type="InterPro" id="IPR050680">
    <property type="entry name" value="YpeA/RimI_acetyltransf"/>
</dbReference>
<feature type="domain" description="N-acetyltransferase" evidence="3">
    <location>
        <begin position="59"/>
        <end position="214"/>
    </location>
</feature>
<evidence type="ECO:0000256" key="1">
    <source>
        <dbReference type="ARBA" id="ARBA00022679"/>
    </source>
</evidence>
<keyword evidence="5" id="KW-1185">Reference proteome</keyword>
<sequence>MSALSLFILPEERCVHHNASLGALFAKRYSGSLLRNVVLRIQCIHSAFRQEGTMKIEVAVVDYTNEKQAHDLVELLDGYARDPMGGGEALETENKTRLVAELSKLPHAFSVIAYADGKAAGLVNCFLGFSTFAARPLVNIHDVAVSSDFRGQGIAQHMLNKVEEIAKEKGCCKMTLEVLQGNLTAQSSYRKFGFSGYELDPEMGQAVFWQKKLAE</sequence>